<evidence type="ECO:0000313" key="2">
    <source>
        <dbReference type="Proteomes" id="UP000702425"/>
    </source>
</evidence>
<comment type="caution">
    <text evidence="1">The sequence shown here is derived from an EMBL/GenBank/DDBJ whole genome shotgun (WGS) entry which is preliminary data.</text>
</comment>
<keyword evidence="2" id="KW-1185">Reference proteome</keyword>
<evidence type="ECO:0000313" key="1">
    <source>
        <dbReference type="EMBL" id="NQE38201.1"/>
    </source>
</evidence>
<gene>
    <name evidence="1" type="ORF">E5S67_05986</name>
</gene>
<name>A0ABX2D6B6_9CYAN</name>
<dbReference type="RefSeq" id="WP_172192782.1">
    <property type="nucleotide sequence ID" value="NZ_CAWPPK010000100.1"/>
</dbReference>
<protein>
    <submittedName>
        <fullName evidence="1">Uncharacterized protein</fullName>
    </submittedName>
</protein>
<proteinExistence type="predicted"/>
<dbReference type="EMBL" id="SRRZ01000189">
    <property type="protein sequence ID" value="NQE38201.1"/>
    <property type="molecule type" value="Genomic_DNA"/>
</dbReference>
<reference evidence="1 2" key="1">
    <citation type="journal article" date="2020" name="Sci. Rep.">
        <title>A novel cyanobacterial geosmin producer, revising GeoA distribution and dispersion patterns in Bacteria.</title>
        <authorList>
            <person name="Churro C."/>
            <person name="Semedo-Aguiar A.P."/>
            <person name="Silva A.D."/>
            <person name="Pereira-Leal J.B."/>
            <person name="Leite R.B."/>
        </authorList>
    </citation>
    <scope>NUCLEOTIDE SEQUENCE [LARGE SCALE GENOMIC DNA]</scope>
    <source>
        <strain evidence="1 2">IPMA8</strain>
    </source>
</reference>
<accession>A0ABX2D6B6</accession>
<organism evidence="1 2">
    <name type="scientific">Microcoleus asticus IPMA8</name>
    <dbReference type="NCBI Taxonomy" id="2563858"/>
    <lineage>
        <taxon>Bacteria</taxon>
        <taxon>Bacillati</taxon>
        <taxon>Cyanobacteriota</taxon>
        <taxon>Cyanophyceae</taxon>
        <taxon>Oscillatoriophycideae</taxon>
        <taxon>Oscillatoriales</taxon>
        <taxon>Microcoleaceae</taxon>
        <taxon>Microcoleus</taxon>
        <taxon>Microcoleus asticus</taxon>
    </lineage>
</organism>
<dbReference type="Proteomes" id="UP000702425">
    <property type="component" value="Unassembled WGS sequence"/>
</dbReference>
<sequence length="87" mass="10065">MTQFNPLNESLDIGWLQANGWTIPGNLAYRHILHDYLRDSEISQERITQIIMQYGALDQTAKIIQSLKEAIALKNEIHQIFNKGEQK</sequence>